<sequence length="2066" mass="219158">MREHGKRAAAWFLTVVMVITMIVPYGGAGIPFAGRVKAADLIDLSGKDGAHKVTVVATTETGLGNYYTGEAIEAPVTVKVDGEEVPSDCYDVVYTNNVNVSTATELAVATITGKPEKGYTGSNTAKFKIRVTPINKATVKFASDTTLVSGKYYVPYVKNLANSPTVESVTWNGKVLVAEKDYYENVTLSENYLKIGSKGTTAIKGMNNFSGSKTYTWYLKAANIQDQIITLSNSNYSYDGKEKKPSVTIADVNSWLDENNDYQYLEEGVDYTLSYSNNTNAGTASVTITGINCYTGTKTVNFTITNSSSGGDTGTKDISAASVTVASCTYNGTAQTPAVTVKDGSTTLRQGTDYTVQYASNTNAGTGTVTITGCGKYRNTKTATFTIARRNLSNATLTAATETYNYGASVTSSNITVKDNGLGRTLTNNTDYTIGSYNAVNVGNVTITATGKGNYTGTVSGTFTVNALNVSSVAAVTLNQTEFTQTGSEIKPTVTAVTAGGHTLTAGTDYTVSYQNNTAVGTAAKVIVTFKGNYTGSKTVYFTIKSNSSSGGDTETKDISTATVTVASCTYNGQAQTPAVTVKDGSTTLKQGTDYTVSYSANTNAGNGTVLISGCGKYANTKSLTFKINPRDISKATLTAEPATYKYGAEVFSPKISVYDSELRTTLTNKTDYTVASYVAKTAGTVPFSATGKGNYTGTVTGTLTVNPLDVTNTAKVTLNQTSFDQTGAEIRPTVMSVTSDGYTLTKGIDYTVSYKDNVAAGNLAKVIVTFKGNYTGSKTVYFTITSSLPDLSGAVCSTIADQTYTGVQIKPEVTVTYDGKALTKDSDYTVSYGANVNCGTGTVTITGKNGYSGTKSINFKISARALADCSFSYDESVKWTGSAVTPNIRITYGQKLLIEGTDYTVAYSNNINETTAATATVTGKGNFTGRKVLTYKITRDRTDVNASTITVDAIADQEYNAGQGLRPAVTVRNGGTILTLNTDYTVTYTNNYTAGSKAIVTITGINDYTGTRTATFNVVALDLTNAKVVLEADSYEYTGMPQTPGVTSFTTVSGKTYTSMTNFTVSYSNNKNCGTATVTIKGKNANFTGSAEGTFTVTKKSINGAVFSNITACTFTGSEQKPTATVKIGTTTLAANTDYELSYENNINAGIGTITATGKGNYSGSSKTTFTIAARAITSCKAEYSKEMIYTGSEVKPSVKLTYGSYELKAGTDYTVSYSNNINETDSASIRITGNGNFSGTQTCTFKITKIVTNINDRSISIASIGDQEYQGGEAIIPKLRITRDGVTLVEGESYTITVTNNKTVGSTATITIQGIGAYTGKRSLTFKIVAADITGAEVALVQRAYEYTGAAFTPAVVGLTTTSGKRITNLSEFSVSYSGNTNVGTATVTVTGTGSNYKGTTTGTFAITKKALNNSLVMNVGTVTYTGSALSPDITVTFNGKTLTKGKDYAVAFTNNINAGTAKAKITGLGNYDGTVEKNFTILPFDINNGGFIMVMGSPYTYTGGELKPGFTVMISGRSLAAANYDVAYSNNVNVGTATITVTGKGNYKGTITEKFTIQAKPLKDVSVTYANLMSYTGKQVCPEVKVMDGAVELKQNVDYDVSYQNNTEVTTSARIKITGKGNYTGTIDRYFSIQKQEINLKDAEITADNQTYNGREQKPAVTVKVSGRVIDPSEYSVLYSENINAGTARITVNGLSDSFKNTGYGTFTILPKQIEQCTVSYTKSVSYTGKAVTPSVIVKDTARNAVLSAGASADYTVSYQSNTEPTTKAVIQITGNGNYTGTLTQYFAIVKQTTPVTKTDLSAAVITVADQTYTGKALTPAVTVTLKGKELKLNTDYTAAYSNNTNVGTAKVVITGKGNYTGSVSKTFAIKAKTTPNVKKPGTTKKITVSKIKTTSAKITWKKVSDADGYMIYRKQGSGKKKLIKTVGKNASSYNAKKLKAGTKYTYSVCAYKKSGNSKIKGKEKSKAFVTKPSKVKSVKTTAKSKACKISWKKVAGASGYQVYMATSKKGKYKKIGDTKKLNLTKKSLKKGKTYYFKVRAYKTLNKKKTYGAYSVKVKAKIK</sequence>
<organism evidence="2 3">
    <name type="scientific">Coprococcus ammoniilyticus</name>
    <dbReference type="NCBI Taxonomy" id="2981785"/>
    <lineage>
        <taxon>Bacteria</taxon>
        <taxon>Bacillati</taxon>
        <taxon>Bacillota</taxon>
        <taxon>Clostridia</taxon>
        <taxon>Lachnospirales</taxon>
        <taxon>Lachnospiraceae</taxon>
        <taxon>Coprococcus</taxon>
    </lineage>
</organism>
<comment type="caution">
    <text evidence="2">The sequence shown here is derived from an EMBL/GenBank/DDBJ whole genome shotgun (WGS) entry which is preliminary data.</text>
</comment>
<dbReference type="InterPro" id="IPR036116">
    <property type="entry name" value="FN3_sf"/>
</dbReference>
<evidence type="ECO:0000313" key="2">
    <source>
        <dbReference type="EMBL" id="MEQ2454140.1"/>
    </source>
</evidence>
<proteinExistence type="predicted"/>
<dbReference type="SUPFAM" id="SSF49265">
    <property type="entry name" value="Fibronectin type III"/>
    <property type="match status" value="1"/>
</dbReference>
<dbReference type="Pfam" id="PF00041">
    <property type="entry name" value="fn3"/>
    <property type="match status" value="1"/>
</dbReference>
<dbReference type="InterPro" id="IPR013783">
    <property type="entry name" value="Ig-like_fold"/>
</dbReference>
<dbReference type="Gene3D" id="2.60.40.10">
    <property type="entry name" value="Immunoglobulins"/>
    <property type="match status" value="2"/>
</dbReference>
<dbReference type="Proteomes" id="UP001482186">
    <property type="component" value="Unassembled WGS sequence"/>
</dbReference>
<keyword evidence="3" id="KW-1185">Reference proteome</keyword>
<dbReference type="PROSITE" id="PS50853">
    <property type="entry name" value="FN3"/>
    <property type="match status" value="1"/>
</dbReference>
<reference evidence="2 3" key="1">
    <citation type="submission" date="2024-04" db="EMBL/GenBank/DDBJ databases">
        <title>Human intestinal bacterial collection.</title>
        <authorList>
            <person name="Pauvert C."/>
            <person name="Hitch T.C.A."/>
            <person name="Clavel T."/>
        </authorList>
    </citation>
    <scope>NUCLEOTIDE SEQUENCE [LARGE SCALE GENOMIC DNA]</scope>
    <source>
        <strain evidence="2 3">CLA-AA-H141</strain>
    </source>
</reference>
<evidence type="ECO:0000313" key="3">
    <source>
        <dbReference type="Proteomes" id="UP001482186"/>
    </source>
</evidence>
<dbReference type="CDD" id="cd00063">
    <property type="entry name" value="FN3"/>
    <property type="match status" value="1"/>
</dbReference>
<evidence type="ECO:0000259" key="1">
    <source>
        <dbReference type="PROSITE" id="PS50853"/>
    </source>
</evidence>
<dbReference type="SMART" id="SM00060">
    <property type="entry name" value="FN3"/>
    <property type="match status" value="2"/>
</dbReference>
<protein>
    <submittedName>
        <fullName evidence="2">Fibronectin type III domain-containing protein</fullName>
    </submittedName>
</protein>
<gene>
    <name evidence="2" type="ORF">AAAT04_08830</name>
</gene>
<feature type="domain" description="Fibronectin type-III" evidence="1">
    <location>
        <begin position="1886"/>
        <end position="1977"/>
    </location>
</feature>
<dbReference type="EMBL" id="JBBNFM010000005">
    <property type="protein sequence ID" value="MEQ2454140.1"/>
    <property type="molecule type" value="Genomic_DNA"/>
</dbReference>
<dbReference type="RefSeq" id="WP_349116013.1">
    <property type="nucleotide sequence ID" value="NZ_JBBNFM010000005.1"/>
</dbReference>
<accession>A0ABV1EHS9</accession>
<dbReference type="InterPro" id="IPR003961">
    <property type="entry name" value="FN3_dom"/>
</dbReference>
<dbReference type="Gene3D" id="2.60.40.740">
    <property type="match status" value="1"/>
</dbReference>
<name>A0ABV1EHS9_9FIRM</name>